<keyword evidence="11" id="KW-1160">Virus entry into host cell</keyword>
<dbReference type="InterPro" id="IPR005023">
    <property type="entry name" value="Pox_LP_H2"/>
</dbReference>
<dbReference type="Proteomes" id="UP000103309">
    <property type="component" value="Segment"/>
</dbReference>
<keyword evidence="3" id="KW-1162">Viral penetration into host cytoplasm</keyword>
<dbReference type="Pfam" id="PF03356">
    <property type="entry name" value="Pox_LP_H2"/>
    <property type="match status" value="1"/>
</dbReference>
<evidence type="ECO:0000256" key="10">
    <source>
        <dbReference type="ARBA" id="ARBA00023157"/>
    </source>
</evidence>
<reference evidence="13 14" key="1">
    <citation type="submission" date="2010-04" db="EMBL/GenBank/DDBJ databases">
        <title>Novel immune-modulators identified by a rapid, functional screen of the Parapox virus genome.</title>
        <authorList>
            <person name="McGuire M.J."/>
            <person name="Sykes K.F."/>
            <person name="Johnston S.A."/>
        </authorList>
    </citation>
    <scope>NUCLEOTIDE SEQUENCE [LARGE SCALE GENOMIC DNA]</scope>
    <source>
        <strain evidence="13">D1701</strain>
    </source>
</reference>
<evidence type="ECO:0000256" key="11">
    <source>
        <dbReference type="ARBA" id="ARBA00023296"/>
    </source>
</evidence>
<evidence type="ECO:0000256" key="5">
    <source>
        <dbReference type="ARBA" id="ARBA00022844"/>
    </source>
</evidence>
<evidence type="ECO:0000256" key="8">
    <source>
        <dbReference type="ARBA" id="ARBA00022989"/>
    </source>
</evidence>
<evidence type="ECO:0000313" key="14">
    <source>
        <dbReference type="Proteomes" id="UP000103309"/>
    </source>
</evidence>
<keyword evidence="7" id="KW-0735">Signal-anchor</keyword>
<keyword evidence="2" id="KW-1168">Fusion of virus membrane with host membrane</keyword>
<organismHost>
    <name type="scientific">Capra hircus</name>
    <name type="common">Goat</name>
    <dbReference type="NCBI Taxonomy" id="9925"/>
</organismHost>
<evidence type="ECO:0000256" key="9">
    <source>
        <dbReference type="ARBA" id="ARBA00023136"/>
    </source>
</evidence>
<feature type="transmembrane region" description="Helical" evidence="12">
    <location>
        <begin position="37"/>
        <end position="57"/>
    </location>
</feature>
<accession>F1AX47</accession>
<sequence length="321" mass="35561">MAAAPLRLTPATQCTSVGFCSASRRASSFTSAGMMEAMFVVSSSLSGMWYAVIPAGVEYLDMVMLTRHLKSTPESPRSTARASSALPKYTWSVSRVMPEGRASGGPARVHRSRSLAYHSLLSPIFIYMIQMADVTTLTANGLTLEFARERALRSLRAARTSTLVFFTLTLAASLFVLWLQLTEFPVFEELGKYARIKSAVRSWRPLVEAKTEIESDLGRQKTADRPELFKFRCVDFGKFYLPVRYSPTTFLPQAVRRGAGDGWMVHKAAAVDLAAQQFCESVLRHRANNVITCGSEMMRLVGYSGYFEDDHWCAATSGVLT</sequence>
<protein>
    <submittedName>
        <fullName evidence="13">PP201</fullName>
    </submittedName>
</protein>
<keyword evidence="6" id="KW-0426">Late protein</keyword>
<name>F1AX47_ORFV</name>
<keyword evidence="8 12" id="KW-1133">Transmembrane helix</keyword>
<organism evidence="13 14">
    <name type="scientific">Orf virus</name>
    <name type="common">ORFV</name>
    <dbReference type="NCBI Taxonomy" id="10258"/>
    <lineage>
        <taxon>Viruses</taxon>
        <taxon>Varidnaviria</taxon>
        <taxon>Bamfordvirae</taxon>
        <taxon>Nucleocytoviricota</taxon>
        <taxon>Pokkesviricetes</taxon>
        <taxon>Chitovirales</taxon>
        <taxon>Poxviridae</taxon>
        <taxon>Chordopoxvirinae</taxon>
        <taxon>Parapoxvirus</taxon>
        <taxon>Parapoxvirus orf</taxon>
    </lineage>
</organism>
<organismHost>
    <name type="scientific">Homo sapiens</name>
    <name type="common">Human</name>
    <dbReference type="NCBI Taxonomy" id="9606"/>
</organismHost>
<comment type="subcellular location">
    <subcellularLocation>
        <location evidence="1">Virion membrane</location>
        <topology evidence="1">Single-pass type III membrane protein</topology>
    </subcellularLocation>
</comment>
<keyword evidence="10" id="KW-1015">Disulfide bond</keyword>
<evidence type="ECO:0000256" key="7">
    <source>
        <dbReference type="ARBA" id="ARBA00022968"/>
    </source>
</evidence>
<evidence type="ECO:0000256" key="2">
    <source>
        <dbReference type="ARBA" id="ARBA00022506"/>
    </source>
</evidence>
<evidence type="ECO:0000256" key="6">
    <source>
        <dbReference type="ARBA" id="ARBA00022921"/>
    </source>
</evidence>
<organismHost>
    <name type="scientific">Ovis aries</name>
    <name type="common">Sheep</name>
    <dbReference type="NCBI Taxonomy" id="9940"/>
</organismHost>
<keyword evidence="4 12" id="KW-0812">Transmembrane</keyword>
<evidence type="ECO:0000313" key="13">
    <source>
        <dbReference type="EMBL" id="ADY76883.1"/>
    </source>
</evidence>
<dbReference type="GO" id="GO:0039663">
    <property type="term" value="P:membrane fusion involved in viral entry into host cell"/>
    <property type="evidence" value="ECO:0007669"/>
    <property type="project" value="UniProtKB-KW"/>
</dbReference>
<dbReference type="EMBL" id="HM133903">
    <property type="protein sequence ID" value="ADY76883.1"/>
    <property type="molecule type" value="Genomic_DNA"/>
</dbReference>
<evidence type="ECO:0000256" key="1">
    <source>
        <dbReference type="ARBA" id="ARBA00004462"/>
    </source>
</evidence>
<keyword evidence="9 12" id="KW-0472">Membrane</keyword>
<dbReference type="GO" id="GO:0055036">
    <property type="term" value="C:virion membrane"/>
    <property type="evidence" value="ECO:0007669"/>
    <property type="project" value="UniProtKB-SubCell"/>
</dbReference>
<evidence type="ECO:0000256" key="12">
    <source>
        <dbReference type="SAM" id="Phobius"/>
    </source>
</evidence>
<evidence type="ECO:0000256" key="3">
    <source>
        <dbReference type="ARBA" id="ARBA00022595"/>
    </source>
</evidence>
<keyword evidence="5" id="KW-0946">Virion</keyword>
<evidence type="ECO:0000256" key="4">
    <source>
        <dbReference type="ARBA" id="ARBA00022692"/>
    </source>
</evidence>
<proteinExistence type="predicted"/>
<feature type="transmembrane region" description="Helical" evidence="12">
    <location>
        <begin position="163"/>
        <end position="181"/>
    </location>
</feature>
<dbReference type="GO" id="GO:0046718">
    <property type="term" value="P:symbiont entry into host cell"/>
    <property type="evidence" value="ECO:0007669"/>
    <property type="project" value="UniProtKB-KW"/>
</dbReference>